<dbReference type="EMBL" id="CM037621">
    <property type="protein sequence ID" value="KAH8002377.1"/>
    <property type="molecule type" value="Genomic_DNA"/>
</dbReference>
<gene>
    <name evidence="1" type="ORF">K3G42_023624</name>
</gene>
<sequence>MKGKRFLNAGGFIGYAPHVNNVVQHWDLQDNDDDQLFYTKIYIDQLKGSILILLWITKCNIFQTLNGAVGSSLNYFGNYIPSGWSRETGCSACDTDLLDLDALKENPTVTIGVFIEQPTPFLTKVLDRLLTLEYARKEKLSLFIHNNPCRESDETSHST</sequence>
<dbReference type="Proteomes" id="UP000827872">
    <property type="component" value="Linkage Group LG08"/>
</dbReference>
<organism evidence="1 2">
    <name type="scientific">Sphaerodactylus townsendi</name>
    <dbReference type="NCBI Taxonomy" id="933632"/>
    <lineage>
        <taxon>Eukaryota</taxon>
        <taxon>Metazoa</taxon>
        <taxon>Chordata</taxon>
        <taxon>Craniata</taxon>
        <taxon>Vertebrata</taxon>
        <taxon>Euteleostomi</taxon>
        <taxon>Lepidosauria</taxon>
        <taxon>Squamata</taxon>
        <taxon>Bifurcata</taxon>
        <taxon>Gekkota</taxon>
        <taxon>Sphaerodactylidae</taxon>
        <taxon>Sphaerodactylus</taxon>
    </lineage>
</organism>
<accession>A0ACB8FAC0</accession>
<evidence type="ECO:0000313" key="2">
    <source>
        <dbReference type="Proteomes" id="UP000827872"/>
    </source>
</evidence>
<proteinExistence type="predicted"/>
<comment type="caution">
    <text evidence="1">The sequence shown here is derived from an EMBL/GenBank/DDBJ whole genome shotgun (WGS) entry which is preliminary data.</text>
</comment>
<protein>
    <submittedName>
        <fullName evidence="1">Uncharacterized protein</fullName>
    </submittedName>
</protein>
<evidence type="ECO:0000313" key="1">
    <source>
        <dbReference type="EMBL" id="KAH8002377.1"/>
    </source>
</evidence>
<name>A0ACB8FAC0_9SAUR</name>
<keyword evidence="2" id="KW-1185">Reference proteome</keyword>
<reference evidence="1" key="1">
    <citation type="submission" date="2021-08" db="EMBL/GenBank/DDBJ databases">
        <title>The first chromosome-level gecko genome reveals the dynamic sex chromosomes of Neotropical dwarf geckos (Sphaerodactylidae: Sphaerodactylus).</title>
        <authorList>
            <person name="Pinto B.J."/>
            <person name="Keating S.E."/>
            <person name="Gamble T."/>
        </authorList>
    </citation>
    <scope>NUCLEOTIDE SEQUENCE</scope>
    <source>
        <strain evidence="1">TG3544</strain>
    </source>
</reference>